<dbReference type="GO" id="GO:0009035">
    <property type="term" value="F:type I site-specific deoxyribonuclease activity"/>
    <property type="evidence" value="ECO:0007669"/>
    <property type="project" value="UniProtKB-EC"/>
</dbReference>
<dbReference type="PANTHER" id="PTHR42927">
    <property type="entry name" value="HELICASE SUPERFAMILY 1 AND 2 DOMAIN-CONTAINING PROTEIN"/>
    <property type="match status" value="1"/>
</dbReference>
<protein>
    <submittedName>
        <fullName evidence="2">DEAD/DEAH box helicase</fullName>
    </submittedName>
</protein>
<keyword evidence="2" id="KW-0347">Helicase</keyword>
<evidence type="ECO:0000313" key="2">
    <source>
        <dbReference type="EMBL" id="MXO55112.1"/>
    </source>
</evidence>
<dbReference type="OrthoDB" id="9758243at2"/>
<accession>A0A844YDU2</accession>
<dbReference type="Pfam" id="PF22679">
    <property type="entry name" value="T1R_D3-like"/>
    <property type="match status" value="1"/>
</dbReference>
<dbReference type="InterPro" id="IPR040980">
    <property type="entry name" value="SWI2_SNF2"/>
</dbReference>
<dbReference type="InterPro" id="IPR014001">
    <property type="entry name" value="Helicase_ATP-bd"/>
</dbReference>
<keyword evidence="2" id="KW-0067">ATP-binding</keyword>
<dbReference type="GO" id="GO:0009307">
    <property type="term" value="P:DNA restriction-modification system"/>
    <property type="evidence" value="ECO:0007669"/>
    <property type="project" value="UniProtKB-KW"/>
</dbReference>
<gene>
    <name evidence="2" type="ORF">GRI47_13995</name>
</gene>
<dbReference type="Pfam" id="PF04313">
    <property type="entry name" value="HSDR_N"/>
    <property type="match status" value="1"/>
</dbReference>
<dbReference type="RefSeq" id="WP_160661987.1">
    <property type="nucleotide sequence ID" value="NZ_BAABDV010000004.1"/>
</dbReference>
<dbReference type="Gene3D" id="3.40.50.300">
    <property type="entry name" value="P-loop containing nucleotide triphosphate hydrolases"/>
    <property type="match status" value="2"/>
</dbReference>
<dbReference type="GO" id="GO:0004386">
    <property type="term" value="F:helicase activity"/>
    <property type="evidence" value="ECO:0007669"/>
    <property type="project" value="UniProtKB-KW"/>
</dbReference>
<dbReference type="Gene3D" id="3.90.1570.50">
    <property type="match status" value="1"/>
</dbReference>
<sequence length="999" mass="113984">MRKPHKSSKIHLEDVLEQHMVDELVEHQGYRLRSDADYDRDLALDPQLTVEFVKATQPEEWEKLESHYGTSAEKEFLTQVAANLKRSGTLPVLRQGIKIVPGIKFVLCAFQPASNVNPALQARYEANIFSVTRQVHYSRRNENAIDVVIFVNGIPVATFELKNELTGSTFRHAEKQYRKDRSPANEPLLTFKRGALVHFAMDTSNVSMTTRLMNGKTRFLPFNRGRDKGAGNPDIAGEHRTAYIWADQPEGRAVLSREMLLDIIGNLLHLETEEVFLPDGSLDKRETMIFPRFQQLDAVRRMMADARQHGTGRNYLVQHSAGSGKTNTIAWTAHRVITLHDENDAPLFDTAIIVSDRLVLDRQLQNTVQKLAQTPGVVKIIDGTSKQLKAALDSGARIIVTTIQKFSTDHLSTITGQAGRKFAVIIDEAHGSQSGKSAQAMSEALSRDGEGTAETFEDVVAAYQEARGPQPNISYFAFTATPRTATLERFGRKGSEDTPEPFHLYSMRQAIEEGFILDVLQNYMTYKAYYQLEKAIEDDPDLDTKRSRRRIARFASLHPAAIDQKVEVIVEHFRRHVARELDGQGKAMIVTQSREHAFNYYRRLQGYIDANGYDGLKALVAFSGPLRIDGETYTEAELNGFAETELPKRFDGDQYKVLIVAEKYQTGFDQPKLVAMYLDRKLAGLQAVQTLSRLNRIYPDKRRTYVLDFQNTIEDIQTAFEPFYGETSLEANSDPNQIYTLERRMHEFGIIHDAEVERFAETYYRSELDGHDRAKLEGIVREAVMRFDNEDEEEQEEFRQVVKSYLRFYSFLSQIMALGDTDLEKLYSYGTWLNRLLPDREIPGDIEITDDMVRLQAVTLKEKEKGSASLAPEAGAKLSPISEFGAKPYTEEEQRSLSEIVSSFNDRHGTEFTDADFVRYEAVNEEIMTEDLVEMLRNNPDDVVYKAFAEMFFRGSVRSFQRDNEMKSAMLTDPKVREQITRHFFRRARRLANEDKDAA</sequence>
<dbReference type="InterPro" id="IPR027417">
    <property type="entry name" value="P-loop_NTPase"/>
</dbReference>
<comment type="caution">
    <text evidence="2">The sequence shown here is derived from an EMBL/GenBank/DDBJ whole genome shotgun (WGS) entry which is preliminary data.</text>
</comment>
<dbReference type="AlphaFoldDB" id="A0A844YDU2"/>
<keyword evidence="3" id="KW-1185">Reference proteome</keyword>
<dbReference type="CDD" id="cd22332">
    <property type="entry name" value="HsdR_N"/>
    <property type="match status" value="1"/>
</dbReference>
<dbReference type="Proteomes" id="UP000430272">
    <property type="component" value="Unassembled WGS sequence"/>
</dbReference>
<dbReference type="GO" id="GO:0003677">
    <property type="term" value="F:DNA binding"/>
    <property type="evidence" value="ECO:0007669"/>
    <property type="project" value="UniProtKB-KW"/>
</dbReference>
<proteinExistence type="predicted"/>
<dbReference type="GO" id="GO:0005524">
    <property type="term" value="F:ATP binding"/>
    <property type="evidence" value="ECO:0007669"/>
    <property type="project" value="UniProtKB-KW"/>
</dbReference>
<dbReference type="EMBL" id="WTYD01000004">
    <property type="protein sequence ID" value="MXO55112.1"/>
    <property type="molecule type" value="Genomic_DNA"/>
</dbReference>
<organism evidence="2 3">
    <name type="scientific">Qipengyuania pelagi</name>
    <dbReference type="NCBI Taxonomy" id="994320"/>
    <lineage>
        <taxon>Bacteria</taxon>
        <taxon>Pseudomonadati</taxon>
        <taxon>Pseudomonadota</taxon>
        <taxon>Alphaproteobacteria</taxon>
        <taxon>Sphingomonadales</taxon>
        <taxon>Erythrobacteraceae</taxon>
        <taxon>Qipengyuania</taxon>
    </lineage>
</organism>
<feature type="domain" description="Helicase ATP-binding" evidence="1">
    <location>
        <begin position="306"/>
        <end position="500"/>
    </location>
</feature>
<dbReference type="PANTHER" id="PTHR42927:SF1">
    <property type="entry name" value="HELICASE SUPERFAMILY 1 AND 2 DOMAIN-CONTAINING PROTEIN"/>
    <property type="match status" value="1"/>
</dbReference>
<dbReference type="InterPro" id="IPR007409">
    <property type="entry name" value="Restrct_endonuc_type1_HsdR_N"/>
</dbReference>
<name>A0A844YDU2_9SPHN</name>
<keyword evidence="2" id="KW-0378">Hydrolase</keyword>
<dbReference type="SMART" id="SM00487">
    <property type="entry name" value="DEXDc"/>
    <property type="match status" value="1"/>
</dbReference>
<evidence type="ECO:0000259" key="1">
    <source>
        <dbReference type="PROSITE" id="PS51192"/>
    </source>
</evidence>
<reference evidence="2 3" key="1">
    <citation type="submission" date="2019-12" db="EMBL/GenBank/DDBJ databases">
        <title>Genomic-based taxomic classification of the family Erythrobacteraceae.</title>
        <authorList>
            <person name="Xu L."/>
        </authorList>
    </citation>
    <scope>NUCLEOTIDE SEQUENCE [LARGE SCALE GENOMIC DNA]</scope>
    <source>
        <strain evidence="2 3">JCM 17468</strain>
    </source>
</reference>
<dbReference type="InterPro" id="IPR055180">
    <property type="entry name" value="HsdR_RecA-like_helicase_dom_2"/>
</dbReference>
<dbReference type="SUPFAM" id="SSF52540">
    <property type="entry name" value="P-loop containing nucleoside triphosphate hydrolases"/>
    <property type="match status" value="1"/>
</dbReference>
<dbReference type="PROSITE" id="PS51192">
    <property type="entry name" value="HELICASE_ATP_BIND_1"/>
    <property type="match status" value="1"/>
</dbReference>
<keyword evidence="2" id="KW-0547">Nucleotide-binding</keyword>
<evidence type="ECO:0000313" key="3">
    <source>
        <dbReference type="Proteomes" id="UP000430272"/>
    </source>
</evidence>
<dbReference type="Pfam" id="PF18766">
    <property type="entry name" value="SWI2_SNF2"/>
    <property type="match status" value="1"/>
</dbReference>